<dbReference type="FunFam" id="3.10.490.20:FF:000004">
    <property type="entry name" value="Cytoplasmic dynein heavy chain 2"/>
    <property type="match status" value="1"/>
</dbReference>
<accession>A0A1Q9C5V1</accession>
<dbReference type="InterPro" id="IPR001584">
    <property type="entry name" value="Integrase_cat-core"/>
</dbReference>
<dbReference type="InterPro" id="IPR013103">
    <property type="entry name" value="RVT_2"/>
</dbReference>
<dbReference type="Pfam" id="PF12780">
    <property type="entry name" value="AAA_8"/>
    <property type="match status" value="1"/>
</dbReference>
<keyword evidence="9 12" id="KW-0175">Coiled coil</keyword>
<dbReference type="GO" id="GO:0051959">
    <property type="term" value="F:dynein light intermediate chain binding"/>
    <property type="evidence" value="ECO:0007669"/>
    <property type="project" value="InterPro"/>
</dbReference>
<dbReference type="InterPro" id="IPR018247">
    <property type="entry name" value="EF_Hand_1_Ca_BS"/>
</dbReference>
<dbReference type="GO" id="GO:0015074">
    <property type="term" value="P:DNA integration"/>
    <property type="evidence" value="ECO:0007669"/>
    <property type="project" value="InterPro"/>
</dbReference>
<dbReference type="SUPFAM" id="SSF47473">
    <property type="entry name" value="EF-hand"/>
    <property type="match status" value="2"/>
</dbReference>
<dbReference type="InterPro" id="IPR041228">
    <property type="entry name" value="Dynein_C"/>
</dbReference>
<dbReference type="GO" id="GO:0007018">
    <property type="term" value="P:microtubule-based movement"/>
    <property type="evidence" value="ECO:0007669"/>
    <property type="project" value="InterPro"/>
</dbReference>
<dbReference type="OrthoDB" id="447173at2759"/>
<dbReference type="Gene3D" id="1.10.8.720">
    <property type="entry name" value="Region D6 of dynein motor"/>
    <property type="match status" value="1"/>
</dbReference>
<evidence type="ECO:0000256" key="5">
    <source>
        <dbReference type="ARBA" id="ARBA00022741"/>
    </source>
</evidence>
<feature type="compositionally biased region" description="Polar residues" evidence="13">
    <location>
        <begin position="786"/>
        <end position="798"/>
    </location>
</feature>
<evidence type="ECO:0000256" key="9">
    <source>
        <dbReference type="ARBA" id="ARBA00023054"/>
    </source>
</evidence>
<evidence type="ECO:0000256" key="8">
    <source>
        <dbReference type="ARBA" id="ARBA00023017"/>
    </source>
</evidence>
<dbReference type="InterPro" id="IPR043160">
    <property type="entry name" value="Dynein_C_barrel"/>
</dbReference>
<feature type="region of interest" description="Disordered" evidence="13">
    <location>
        <begin position="769"/>
        <end position="798"/>
    </location>
</feature>
<evidence type="ECO:0000256" key="4">
    <source>
        <dbReference type="ARBA" id="ARBA00022701"/>
    </source>
</evidence>
<feature type="coiled-coil region" evidence="12">
    <location>
        <begin position="1071"/>
        <end position="1111"/>
    </location>
</feature>
<feature type="compositionally biased region" description="Basic and acidic residues" evidence="13">
    <location>
        <begin position="769"/>
        <end position="785"/>
    </location>
</feature>
<dbReference type="InterPro" id="IPR035706">
    <property type="entry name" value="AAA_9"/>
</dbReference>
<evidence type="ECO:0000256" key="3">
    <source>
        <dbReference type="ARBA" id="ARBA00022490"/>
    </source>
</evidence>
<sequence>MPGRWTLVLATGPWQEENIEKVVPELREKLLQAASELDMATILSSLRPLKIWELTDKQESSLRRGCESRRLTVDKKSWSDGYDLTKEEHIEKMVNEAKADPPWRIWASLTSSYQVGLRFDNSLQEREHRKKKRYRAKKQVQGLIALLKALMDNEVTPHFYIEWPKEATECWGLEEIEQIKKNVPKHYKKKLYETEVDGCMFWLQDYEGRPLRKTWWILHTDEGFHKRFNVSCDGKHQHVEEAKWDAATREIMENVSYPGPFVVQLAGHWTRQWQHEQTVDEKRLHSIYAMAQEMASNEEVQTETPQGVPIPKETVEKAQKLLHRLHKAAGHPPNRGLARICRDRGMPNWVVEEAKNLTCQACIDAKRGEQLVLPVSVGTKPQPWQFVGIDVFELPFYDQKVKARYLLMIDLTMRFQAVEILWCGKMSESGTDPGMKFIEVFASSWLQHRPRPEWVLCDPQTSLAYGDFPEFLSSVGIGLSVTPGEAHWQLGGVEVAVKATKKTMKKIRSQEPNLPPSVVGHLAAMAANHTLKVKGFTPMQWAYGVDPAHYERDELALDPLKVNKEIMEKPANFWNLQRLRDRAEEVHRQEAAREAFTRLHNAAPRPAMAFQLGDWVCVWRKASLKARKGRANPEPRFIGPGRVALIEPAVLPEGRSSVLWVLIGASLWRCAPEQLRFASEQEVLSELLSRGEAVTKPIQDQIRALNKWTDVTIEGKGMEEELDLPEEPLPGGAPEVERSLTSAQAPGEWIRGIEEAADTWADRLRAKEKRLSKEERSRSKERQHTVQEQVTRWQQLQGINEGRRKDGLPLLTRLPNLGGPVPDTWEVDDEARMVIRHHNSWRTKLFVPPENMPLPVEVGQLTGKRVTQWIQKDSNAKGSFVDNFKQVEKADGPLAFEWKGKTMFGYTPPTPKRVLEPSAEDQAKERGRSRARSSGRGRSRSTPPTAGAAAPEGAPHAKEEAHVAVKTESKAESQPAQGSTGAGPEEHEAMAVEAEAAMVKTESIAESRPAQGSTEGSHNSQDRARTAEGPEYFNMAAGDSPEEASAGTDALKNKTEAFAEVANFYLNEEVYQLVKDRIRKLEQQMEEAEYIKQMKTEADEYRRSEEKLVQKLLEACDAGEEAMFVEFEVDDLNAFVAGGAVYTKEKLVGPKASKEVNFKKLSADERANMEEAMAKEVSEVVRSQALRAAREKFDEATMQDRIIPMRWLLTWKPLSEPAKPGDKTVRKGGLMKAKARVILIGYKHPDLEKRDARTGARLLQTASPTMSRLGRNLLLQGAAIDGHTVECADATSAFLQADADIGTKRLYTKGVPEVARALGLQPGNAMEVVGAFYGLTNAPRVFWQDTDAKVTRIGGRRNRVDKCIWVFTSKETGRVIGRVGTHVDDFLIAGDMDKPEWLAIREELKNMYKWSPWRLGSFTFAGLEIQQMKDFSIKVTQETFSNALQPVEIAEEASRGAEHKLTDKTAFQYCARVGIAASALTDPRVSNLKEAKSILKEMKKTAKEDLYFHAFNLGRTTEEKLTWKDVVAVHFGDAGHKSRGDGSSTGGYITGFAEPCILQGAEAKMSIIDWRSWKLDRPAKGTNSTESQGLYEAEDRGWRVRLLWAILNGEELNRKNAVELAASMESLLVTDSRGLYDSVTSSESPLLGMANSRTGVEVAAIQKALRDDGRCYLTWVPSDINLADSLTKATVDAFKVAATYLERKTWVVRFNHDFVSARKQQRLRKAKELQEAASSTTPSSPEWDQYVEELFEPTDEAVQGYLVFYDETAKDERKFLNTRMKFCEMLAGHLGDIPAPDGLGGDTTLLDFEVRVEDGQWYHWDKRVPTLDIDPEKVADSSLIISTVDTVRHTSTLAAWLEERKPFVLSGPPGSGKTMTLMSTMKAMAGSLELASLNFSAGTTPDLLLKTFDLYCETVKTPNGLVMRPLQLNRWVVVFCDECNLPEQDKYGTQKVIMFIRQITEAGGFYRPSDKQWVNVERVQFLGACNLPTDPGRHPMSDRFLRHAPVIWVDYPGPDSLRQIYGTFNRAMLKLQPQLDKSCSEGMTNTMVQFWRESAQKFTSDQQPHYLYSPRELTRWKTALYECMRYWDGMTQTNLIRLLVHEGLRIFVDRLVHEEERQWSEELLDEVVQREFGCSADVLQRPILFSCYLDEQHRYRDETRENLREFVKGKLSIFYEEELDVRLVIFDSVLDHIVRMDRVLRQPLGHLLLVGASGAGKTVLSKFVSWLNGLSVYTLKIGRNYDVLAFEADVRVVMKRAGVKGEKITFIFDESNALGPAFIERMNALLASGEVPGLFEGDEYTALIHECRGANIQGVDDAEIFARFTKQVQRNLHIVFTMNPANPDFYNRSNSSPALFNRCVIDWFGDWPQEALLQVAADFTASMQIGEDTFTGGCTGAGEEKDALRHQKLSETIVAFHQQVDQTNVDLKKSALRYNFITPRDFLDFINHFIGLMTEKRDEVLDQQSHIDGGLKKLKETEDQVANLQSGLAEKEKMLTAKNKEAEEMMSQMVKGQGEAEERKQASQKLQVDLAEQSKVIDERRGEIQKKIEEVEPALEAAKSAVGAVNKQALDELRSMNKPPEHVKMAMEAVILMVRPDIPPATINWEAVRKVMRDANFIPSILEYDAEQLKDATRETLKKKYIQNKGWDVSRIKQASRCAGPVAQWVESQLQFADLLNMMEPMRNELQQMQQQADKNKVELQACEKEVAEMEKKIQQYKEQYAQLITSVEQIKHQMQQVQKNCSRSTQLLTDLSSEKVRWQGSSKGFQEQTASMIGDVLICGAFCTYIGFFDLFMRQRVIQLWREKLDEAEIKQKEDISIIEYLSKPSERLQWKQNALPDDDLCYENAIIMRRFLRYPLIIDPSGQAITFLSNEFKDKKLLKTSFVENSFMKSLETALRFGAPLIVMDVDKVDPILNNVLNRETHKSGPRVLITLGDQDIDFSPAFEMYMCTRDSTAQFTPDLCSRVTFVNFTVTPSSLQSQCMNALLKSERPDVDRKREDQLKLQGECKVKMRELEEHLLHALSNVEGSILEDEKVIATLEKIKKESSEIQEKLGQTDAIMQEINETSALYDTAGEVAANLYFMLQRMGSMHTLYRYSLAFFLEVFEASIKTELSKDLGYEKRLEAILVKLFSNLFLRVAPGLQEADVLVFGLQLAQVRADSLGGLAFSKPELDQLLKGAAVDVLKSASAPLAEQCREVLKPKLNNQQLKGLQDLHLLPCFAGLVGNLQAKEAEWLKFLEHLEPETVMPSGWEKSQEDSETSRLLQKTLIIKALRPDRLIFVCTQLVEVVLGKGFLDLPAFNLAEIIAKDSKASSPIMMVSVPGFDPSGKVTEVAQAQKKSLQSAAMGSEEGFNVADKAIKAASNAGSWVLLKNVHLAIKWLSELEKKLYSMNPQQNFRLFLTMEFNPRIPANLIRLSRVYVFEPPSGVRASLRRSFAQVLAPERTDRQPVERCRLHFLLAFLHAVVLERLRFFPVGWSKKYEFSDADQTCGRDIIDAWVDSVSNQGQLSNISPDKIPWDAIRSILSESIYGGRVDNEFDHAVLKAFIHHLFRAESFDADFSLNMESAKDQCLRSPDGRKRDQFLEWIDNLPAKGSPTWVGLPVHAEQMLRINRANHTLARWLLLQGNTGALKGEKKAEGQKRRASALINPLADLGSKVRQMIANLPESLEEMQRSAASLQDPLWRCYDREVGFGRSLLKKVRQDLSLLSAACDGSAKSTNDVRQLIQDLTTDQVPKSWRQFAMAEVTATEYLADLVKRLEQLRGVVQSSSLQQVQLWYGGLFFPEAFLTASRQAVAQQKQVSLEELNLLVQIGGAALSGDDVFHMTGLQMEGAAWGDGQLSVTDELSIALPDTWLRWVHVDSAEFRQTSEHLRVPVYLNTSRSNLISAFTVKSPKDVPNAVWVQRSVAITIWTKQCMVMPQFGLKRSCSRTPSKAISAMLRLQRFVAVFGLVALLRTAAGQEDETEEVPDEHDIEEEAMTKEQLRALHAKFDQNGDGKVSLSEVLEFAKHMSKAIAGKDVSAILDEIDTDKDGKLSLQEHLNDLHSQADGGDEEELKELERRKAIETEKFLAADEDKDQALNAKEVASLFYPETNPAVLDVVVRDTMKMKDADGDGVLTPKEFWEFGEEDLEDQLSEEEVSDFKKLDKDGNGVLNLEELKAWESGVFHTEAAMVRLLQIADKDGDMMATADELENAREELASSDAQYHLIEWAEHHEL</sequence>
<dbReference type="Gene3D" id="3.40.50.300">
    <property type="entry name" value="P-loop containing nucleotide triphosphate hydrolases"/>
    <property type="match status" value="3"/>
</dbReference>
<dbReference type="Gene3D" id="1.20.920.30">
    <property type="match status" value="1"/>
</dbReference>
<feature type="coiled-coil region" evidence="12">
    <location>
        <begin position="2474"/>
        <end position="2508"/>
    </location>
</feature>
<dbReference type="SMART" id="SM00382">
    <property type="entry name" value="AAA"/>
    <property type="match status" value="2"/>
</dbReference>
<feature type="domain" description="Integrase catalytic" evidence="15">
    <location>
        <begin position="379"/>
        <end position="546"/>
    </location>
</feature>
<proteinExistence type="inferred from homology"/>
<dbReference type="Pfam" id="PF12781">
    <property type="entry name" value="AAA_9"/>
    <property type="match status" value="1"/>
</dbReference>
<feature type="domain" description="EF-hand" evidence="14">
    <location>
        <begin position="3980"/>
        <end position="4015"/>
    </location>
</feature>
<dbReference type="GO" id="GO:0005509">
    <property type="term" value="F:calcium ion binding"/>
    <property type="evidence" value="ECO:0007669"/>
    <property type="project" value="InterPro"/>
</dbReference>
<keyword evidence="4" id="KW-0493">Microtubule</keyword>
<dbReference type="Gene3D" id="1.10.238.10">
    <property type="entry name" value="EF-hand"/>
    <property type="match status" value="2"/>
</dbReference>
<feature type="region of interest" description="Disordered" evidence="13">
    <location>
        <begin position="906"/>
        <end position="987"/>
    </location>
</feature>
<comment type="similarity">
    <text evidence="2">Belongs to the dynein heavy chain family.</text>
</comment>
<dbReference type="InterPro" id="IPR041658">
    <property type="entry name" value="AAA_lid_11"/>
</dbReference>
<dbReference type="GO" id="GO:0005524">
    <property type="term" value="F:ATP binding"/>
    <property type="evidence" value="ECO:0007669"/>
    <property type="project" value="UniProtKB-KW"/>
</dbReference>
<dbReference type="Gene3D" id="3.30.420.10">
    <property type="entry name" value="Ribonuclease H-like superfamily/Ribonuclease H"/>
    <property type="match status" value="1"/>
</dbReference>
<comment type="subcellular location">
    <subcellularLocation>
        <location evidence="1">Cytoplasm</location>
        <location evidence="1">Cytoskeleton</location>
    </subcellularLocation>
</comment>
<keyword evidence="7" id="KW-0067">ATP-binding</keyword>
<evidence type="ECO:0000256" key="10">
    <source>
        <dbReference type="ARBA" id="ARBA00023175"/>
    </source>
</evidence>
<name>A0A1Q9C5V1_SYMMI</name>
<dbReference type="FunFam" id="3.40.50.300:FF:000122">
    <property type="entry name" value="Cytoplasmic dynein 1 heavy chain"/>
    <property type="match status" value="1"/>
</dbReference>
<dbReference type="PROSITE" id="PS50222">
    <property type="entry name" value="EF_HAND_2"/>
    <property type="match status" value="3"/>
</dbReference>
<dbReference type="InterPro" id="IPR036397">
    <property type="entry name" value="RNaseH_sf"/>
</dbReference>
<dbReference type="Gene3D" id="3.10.490.20">
    <property type="match status" value="1"/>
</dbReference>
<evidence type="ECO:0000313" key="16">
    <source>
        <dbReference type="EMBL" id="OLP78276.1"/>
    </source>
</evidence>
<evidence type="ECO:0000313" key="17">
    <source>
        <dbReference type="Proteomes" id="UP000186817"/>
    </source>
</evidence>
<evidence type="ECO:0000256" key="2">
    <source>
        <dbReference type="ARBA" id="ARBA00008887"/>
    </source>
</evidence>
<evidence type="ECO:0000259" key="14">
    <source>
        <dbReference type="PROSITE" id="PS50222"/>
    </source>
</evidence>
<feature type="compositionally biased region" description="Basic and acidic residues" evidence="13">
    <location>
        <begin position="955"/>
        <end position="971"/>
    </location>
</feature>
<dbReference type="FunFam" id="1.20.920.20:FF:000002">
    <property type="entry name" value="Cytoplasmic dynein 1 heavy chain"/>
    <property type="match status" value="1"/>
</dbReference>
<dbReference type="GO" id="GO:0005874">
    <property type="term" value="C:microtubule"/>
    <property type="evidence" value="ECO:0007669"/>
    <property type="project" value="UniProtKB-KW"/>
</dbReference>
<organism evidence="16 17">
    <name type="scientific">Symbiodinium microadriaticum</name>
    <name type="common">Dinoflagellate</name>
    <name type="synonym">Zooxanthella microadriatica</name>
    <dbReference type="NCBI Taxonomy" id="2951"/>
    <lineage>
        <taxon>Eukaryota</taxon>
        <taxon>Sar</taxon>
        <taxon>Alveolata</taxon>
        <taxon>Dinophyceae</taxon>
        <taxon>Suessiales</taxon>
        <taxon>Symbiodiniaceae</taxon>
        <taxon>Symbiodinium</taxon>
    </lineage>
</organism>
<feature type="domain" description="EF-hand" evidence="14">
    <location>
        <begin position="4099"/>
        <end position="4134"/>
    </location>
</feature>
<dbReference type="PROSITE" id="PS00018">
    <property type="entry name" value="EF_HAND_1"/>
    <property type="match status" value="4"/>
</dbReference>
<keyword evidence="17" id="KW-1185">Reference proteome</keyword>
<evidence type="ECO:0000256" key="13">
    <source>
        <dbReference type="SAM" id="MobiDB-lite"/>
    </source>
</evidence>
<reference evidence="16 17" key="1">
    <citation type="submission" date="2016-02" db="EMBL/GenBank/DDBJ databases">
        <title>Genome analysis of coral dinoflagellate symbionts highlights evolutionary adaptations to a symbiotic lifestyle.</title>
        <authorList>
            <person name="Aranda M."/>
            <person name="Li Y."/>
            <person name="Liew Y.J."/>
            <person name="Baumgarten S."/>
            <person name="Simakov O."/>
            <person name="Wilson M."/>
            <person name="Piel J."/>
            <person name="Ashoor H."/>
            <person name="Bougouffa S."/>
            <person name="Bajic V.B."/>
            <person name="Ryu T."/>
            <person name="Ravasi T."/>
            <person name="Bayer T."/>
            <person name="Micklem G."/>
            <person name="Kim H."/>
            <person name="Bhak J."/>
            <person name="Lajeunesse T.C."/>
            <person name="Voolstra C.R."/>
        </authorList>
    </citation>
    <scope>NUCLEOTIDE SEQUENCE [LARGE SCALE GENOMIC DNA]</scope>
    <source>
        <strain evidence="16 17">CCMP2467</strain>
    </source>
</reference>
<dbReference type="EMBL" id="LSRX01001634">
    <property type="protein sequence ID" value="OLP78276.1"/>
    <property type="molecule type" value="Genomic_DNA"/>
</dbReference>
<dbReference type="PANTHER" id="PTHR45703">
    <property type="entry name" value="DYNEIN HEAVY CHAIN"/>
    <property type="match status" value="1"/>
</dbReference>
<dbReference type="InterPro" id="IPR027417">
    <property type="entry name" value="P-loop_NTPase"/>
</dbReference>
<dbReference type="InterPro" id="IPR042219">
    <property type="entry name" value="AAA_lid_11_sf"/>
</dbReference>
<dbReference type="Pfam" id="PF03028">
    <property type="entry name" value="Dynein_heavy"/>
    <property type="match status" value="1"/>
</dbReference>
<evidence type="ECO:0000256" key="1">
    <source>
        <dbReference type="ARBA" id="ARBA00004245"/>
    </source>
</evidence>
<dbReference type="PROSITE" id="PS50994">
    <property type="entry name" value="INTEGRASE"/>
    <property type="match status" value="1"/>
</dbReference>
<evidence type="ECO:0000256" key="6">
    <source>
        <dbReference type="ARBA" id="ARBA00022837"/>
    </source>
</evidence>
<dbReference type="FunFam" id="1.10.8.720:FF:000003">
    <property type="entry name" value="Cytoplasmic dynein heavy chain 2"/>
    <property type="match status" value="1"/>
</dbReference>
<dbReference type="Gene3D" id="1.20.1270.280">
    <property type="match status" value="1"/>
</dbReference>
<keyword evidence="10" id="KW-0505">Motor protein</keyword>
<comment type="caution">
    <text evidence="16">The sequence shown here is derived from an EMBL/GenBank/DDBJ whole genome shotgun (WGS) entry which is preliminary data.</text>
</comment>
<evidence type="ECO:0000256" key="12">
    <source>
        <dbReference type="SAM" id="Coils"/>
    </source>
</evidence>
<dbReference type="Proteomes" id="UP000186817">
    <property type="component" value="Unassembled WGS sequence"/>
</dbReference>
<dbReference type="InterPro" id="IPR026983">
    <property type="entry name" value="DHC"/>
</dbReference>
<keyword evidence="6" id="KW-0106">Calcium</keyword>
<dbReference type="Pfam" id="PF12775">
    <property type="entry name" value="AAA_7"/>
    <property type="match status" value="1"/>
</dbReference>
<dbReference type="SMART" id="SM00054">
    <property type="entry name" value="EFh"/>
    <property type="match status" value="5"/>
</dbReference>
<feature type="compositionally biased region" description="Basic residues" evidence="13">
    <location>
        <begin position="929"/>
        <end position="939"/>
    </location>
</feature>
<dbReference type="Pfam" id="PF22597">
    <property type="entry name" value="DYN_lid"/>
    <property type="match status" value="1"/>
</dbReference>
<feature type="domain" description="EF-hand" evidence="14">
    <location>
        <begin position="4016"/>
        <end position="4051"/>
    </location>
</feature>
<evidence type="ECO:0000256" key="7">
    <source>
        <dbReference type="ARBA" id="ARBA00022840"/>
    </source>
</evidence>
<dbReference type="Gene3D" id="6.10.140.1060">
    <property type="match status" value="1"/>
</dbReference>
<dbReference type="InterPro" id="IPR004273">
    <property type="entry name" value="Dynein_heavy_D6_P-loop"/>
</dbReference>
<dbReference type="Pfam" id="PF18199">
    <property type="entry name" value="Dynein_C"/>
    <property type="match status" value="1"/>
</dbReference>
<dbReference type="Pfam" id="PF18198">
    <property type="entry name" value="AAA_lid_11"/>
    <property type="match status" value="1"/>
</dbReference>
<dbReference type="InterPro" id="IPR011992">
    <property type="entry name" value="EF-hand-dom_pair"/>
</dbReference>
<feature type="region of interest" description="Disordered" evidence="13">
    <location>
        <begin position="1001"/>
        <end position="1025"/>
    </location>
</feature>
<dbReference type="Gene3D" id="1.10.8.1220">
    <property type="match status" value="1"/>
</dbReference>
<dbReference type="Pfam" id="PF07727">
    <property type="entry name" value="RVT_2"/>
    <property type="match status" value="1"/>
</dbReference>
<feature type="compositionally biased region" description="Low complexity" evidence="13">
    <location>
        <begin position="940"/>
        <end position="954"/>
    </location>
</feature>
<feature type="compositionally biased region" description="Polar residues" evidence="13">
    <location>
        <begin position="1010"/>
        <end position="1019"/>
    </location>
</feature>
<dbReference type="GO" id="GO:0045505">
    <property type="term" value="F:dynein intermediate chain binding"/>
    <property type="evidence" value="ECO:0007669"/>
    <property type="project" value="InterPro"/>
</dbReference>
<dbReference type="CDD" id="cd00009">
    <property type="entry name" value="AAA"/>
    <property type="match status" value="2"/>
</dbReference>
<dbReference type="SUPFAM" id="SSF52540">
    <property type="entry name" value="P-loop containing nucleoside triphosphate hydrolases"/>
    <property type="match status" value="2"/>
</dbReference>
<dbReference type="InterPro" id="IPR003593">
    <property type="entry name" value="AAA+_ATPase"/>
</dbReference>
<keyword evidence="8" id="KW-0243">Dynein</keyword>
<keyword evidence="3" id="KW-0963">Cytoplasm</keyword>
<protein>
    <submittedName>
        <fullName evidence="16">Cytoplasmic dynein 1 heavy chain 1</fullName>
    </submittedName>
</protein>
<dbReference type="Pfam" id="PF13499">
    <property type="entry name" value="EF-hand_7"/>
    <property type="match status" value="1"/>
</dbReference>
<dbReference type="FunFam" id="3.40.50.300:FF:000373">
    <property type="entry name" value="Cytoplasmic dynein heavy chain 2"/>
    <property type="match status" value="1"/>
</dbReference>
<keyword evidence="5" id="KW-0547">Nucleotide-binding</keyword>
<dbReference type="InterPro" id="IPR054354">
    <property type="entry name" value="DYNC2H1-like_lid"/>
</dbReference>
<dbReference type="GO" id="GO:0030286">
    <property type="term" value="C:dynein complex"/>
    <property type="evidence" value="ECO:0007669"/>
    <property type="project" value="UniProtKB-KW"/>
</dbReference>
<dbReference type="InterPro" id="IPR024317">
    <property type="entry name" value="Dynein_heavy_chain_D4_dom"/>
</dbReference>
<dbReference type="InterPro" id="IPR002048">
    <property type="entry name" value="EF_hand_dom"/>
</dbReference>
<dbReference type="Gene3D" id="1.20.920.20">
    <property type="match status" value="1"/>
</dbReference>
<evidence type="ECO:0000256" key="11">
    <source>
        <dbReference type="ARBA" id="ARBA00023212"/>
    </source>
</evidence>
<evidence type="ECO:0000259" key="15">
    <source>
        <dbReference type="PROSITE" id="PS50994"/>
    </source>
</evidence>
<gene>
    <name evidence="16" type="primary">Dync1h1</name>
    <name evidence="16" type="ORF">AK812_SmicGene41571</name>
</gene>
<dbReference type="PANTHER" id="PTHR45703:SF36">
    <property type="entry name" value="DYNEIN HEAVY CHAIN, CYTOPLASMIC"/>
    <property type="match status" value="1"/>
</dbReference>
<dbReference type="GO" id="GO:0003676">
    <property type="term" value="F:nucleic acid binding"/>
    <property type="evidence" value="ECO:0007669"/>
    <property type="project" value="InterPro"/>
</dbReference>
<dbReference type="Pfam" id="PF13202">
    <property type="entry name" value="EF-hand_5"/>
    <property type="match status" value="2"/>
</dbReference>
<dbReference type="InterPro" id="IPR024743">
    <property type="entry name" value="Dynein_HC_stalk"/>
</dbReference>
<feature type="coiled-coil region" evidence="12">
    <location>
        <begin position="2672"/>
        <end position="2741"/>
    </location>
</feature>
<dbReference type="GO" id="GO:0008569">
    <property type="term" value="F:minus-end-directed microtubule motor activity"/>
    <property type="evidence" value="ECO:0007669"/>
    <property type="project" value="InterPro"/>
</dbReference>
<keyword evidence="11" id="KW-0206">Cytoskeleton</keyword>
<dbReference type="Pfam" id="PF12777">
    <property type="entry name" value="MT"/>
    <property type="match status" value="1"/>
</dbReference>
<dbReference type="Gene3D" id="1.10.472.130">
    <property type="match status" value="1"/>
</dbReference>